<evidence type="ECO:0000256" key="1">
    <source>
        <dbReference type="SAM" id="MobiDB-lite"/>
    </source>
</evidence>
<feature type="compositionally biased region" description="Basic residues" evidence="1">
    <location>
        <begin position="93"/>
        <end position="102"/>
    </location>
</feature>
<feature type="region of interest" description="Disordered" evidence="1">
    <location>
        <begin position="28"/>
        <end position="61"/>
    </location>
</feature>
<proteinExistence type="predicted"/>
<dbReference type="AlphaFoldDB" id="A0A0N4WZV6"/>
<feature type="region of interest" description="Disordered" evidence="1">
    <location>
        <begin position="80"/>
        <end position="102"/>
    </location>
</feature>
<reference evidence="4" key="1">
    <citation type="submission" date="2017-02" db="UniProtKB">
        <authorList>
            <consortium name="WormBaseParasite"/>
        </authorList>
    </citation>
    <scope>IDENTIFICATION</scope>
</reference>
<gene>
    <name evidence="2" type="ORF">HPLM_LOCUS17495</name>
</gene>
<reference evidence="2 3" key="2">
    <citation type="submission" date="2018-11" db="EMBL/GenBank/DDBJ databases">
        <authorList>
            <consortium name="Pathogen Informatics"/>
        </authorList>
    </citation>
    <scope>NUCLEOTIDE SEQUENCE [LARGE SCALE GENOMIC DNA]</scope>
    <source>
        <strain evidence="2 3">MHpl1</strain>
    </source>
</reference>
<organism evidence="4">
    <name type="scientific">Haemonchus placei</name>
    <name type="common">Barber's pole worm</name>
    <dbReference type="NCBI Taxonomy" id="6290"/>
    <lineage>
        <taxon>Eukaryota</taxon>
        <taxon>Metazoa</taxon>
        <taxon>Ecdysozoa</taxon>
        <taxon>Nematoda</taxon>
        <taxon>Chromadorea</taxon>
        <taxon>Rhabditida</taxon>
        <taxon>Rhabditina</taxon>
        <taxon>Rhabditomorpha</taxon>
        <taxon>Strongyloidea</taxon>
        <taxon>Trichostrongylidae</taxon>
        <taxon>Haemonchus</taxon>
    </lineage>
</organism>
<dbReference type="Proteomes" id="UP000268014">
    <property type="component" value="Unassembled WGS sequence"/>
</dbReference>
<evidence type="ECO:0000313" key="3">
    <source>
        <dbReference type="Proteomes" id="UP000268014"/>
    </source>
</evidence>
<dbReference type="EMBL" id="UZAF01019996">
    <property type="protein sequence ID" value="VDO65407.1"/>
    <property type="molecule type" value="Genomic_DNA"/>
</dbReference>
<name>A0A0N4WZV6_HAEPC</name>
<sequence>MGNLIPYRFCRTRQIWIGQLEPIRTTICPPQASSPPTQPAFTPPDQAAIPAPAQQQQAGAQPLEEAVVRAIRGLVPVSALGSAEPGPSTIPTFRKKSLRQTI</sequence>
<feature type="compositionally biased region" description="Low complexity" evidence="1">
    <location>
        <begin position="43"/>
        <end position="61"/>
    </location>
</feature>
<keyword evidence="3" id="KW-1185">Reference proteome</keyword>
<accession>A0A0N4WZV6</accession>
<protein>
    <submittedName>
        <fullName evidence="2 4">Uncharacterized protein</fullName>
    </submittedName>
</protein>
<evidence type="ECO:0000313" key="4">
    <source>
        <dbReference type="WBParaSite" id="HPLM_0001750301-mRNA-1"/>
    </source>
</evidence>
<feature type="compositionally biased region" description="Pro residues" evidence="1">
    <location>
        <begin position="32"/>
        <end position="42"/>
    </location>
</feature>
<evidence type="ECO:0000313" key="2">
    <source>
        <dbReference type="EMBL" id="VDO65407.1"/>
    </source>
</evidence>
<dbReference type="WBParaSite" id="HPLM_0001750301-mRNA-1">
    <property type="protein sequence ID" value="HPLM_0001750301-mRNA-1"/>
    <property type="gene ID" value="HPLM_0001750301"/>
</dbReference>